<keyword evidence="3" id="KW-0732">Signal</keyword>
<proteinExistence type="predicted"/>
<dbReference type="CDD" id="cd00055">
    <property type="entry name" value="EGF_Lam"/>
    <property type="match status" value="3"/>
</dbReference>
<dbReference type="InterPro" id="IPR008993">
    <property type="entry name" value="TIMP-like_OB-fold"/>
</dbReference>
<dbReference type="EMBL" id="JAGEUA010000005">
    <property type="protein sequence ID" value="KAL0978573.1"/>
    <property type="molecule type" value="Genomic_DNA"/>
</dbReference>
<dbReference type="Proteomes" id="UP001557470">
    <property type="component" value="Unassembled WGS sequence"/>
</dbReference>
<evidence type="ECO:0000313" key="11">
    <source>
        <dbReference type="EMBL" id="KAL0978573.1"/>
    </source>
</evidence>
<evidence type="ECO:0000256" key="3">
    <source>
        <dbReference type="ARBA" id="ARBA00022729"/>
    </source>
</evidence>
<dbReference type="Gene3D" id="2.170.300.10">
    <property type="entry name" value="Tie2 ligand-binding domain superfamily"/>
    <property type="match status" value="1"/>
</dbReference>
<dbReference type="AlphaFoldDB" id="A0ABD0XE96"/>
<evidence type="ECO:0000256" key="6">
    <source>
        <dbReference type="ARBA" id="ARBA00023292"/>
    </source>
</evidence>
<protein>
    <recommendedName>
        <fullName evidence="13">Netrin-4-like</fullName>
    </recommendedName>
</protein>
<keyword evidence="2" id="KW-0964">Secreted</keyword>
<keyword evidence="6 7" id="KW-0424">Laminin EGF-like domain</keyword>
<comment type="caution">
    <text evidence="11">The sequence shown here is derived from an EMBL/GenBank/DDBJ whole genome shotgun (WGS) entry which is preliminary data.</text>
</comment>
<dbReference type="FunFam" id="2.10.25.10:FF:000074">
    <property type="entry name" value="Laminin subunit alpha"/>
    <property type="match status" value="1"/>
</dbReference>
<dbReference type="PROSITE" id="PS51117">
    <property type="entry name" value="LAMININ_NTER"/>
    <property type="match status" value="1"/>
</dbReference>
<dbReference type="PANTHER" id="PTHR10574">
    <property type="entry name" value="NETRIN/LAMININ-RELATED"/>
    <property type="match status" value="1"/>
</dbReference>
<dbReference type="SUPFAM" id="SSF50242">
    <property type="entry name" value="TIMP-like"/>
    <property type="match status" value="1"/>
</dbReference>
<dbReference type="Gene3D" id="2.60.120.260">
    <property type="entry name" value="Galactose-binding domain-like"/>
    <property type="match status" value="1"/>
</dbReference>
<dbReference type="Gene3D" id="2.10.25.10">
    <property type="entry name" value="Laminin"/>
    <property type="match status" value="1"/>
</dbReference>
<keyword evidence="4 7" id="KW-1015">Disulfide bond</keyword>
<feature type="domain" description="Laminin N-terminal" evidence="10">
    <location>
        <begin position="1"/>
        <end position="218"/>
    </location>
</feature>
<dbReference type="InterPro" id="IPR002049">
    <property type="entry name" value="LE_dom"/>
</dbReference>
<evidence type="ECO:0000259" key="9">
    <source>
        <dbReference type="PROSITE" id="PS50189"/>
    </source>
</evidence>
<reference evidence="11 12" key="1">
    <citation type="submission" date="2024-06" db="EMBL/GenBank/DDBJ databases">
        <authorList>
            <person name="Pan Q."/>
            <person name="Wen M."/>
            <person name="Jouanno E."/>
            <person name="Zahm M."/>
            <person name="Klopp C."/>
            <person name="Cabau C."/>
            <person name="Louis A."/>
            <person name="Berthelot C."/>
            <person name="Parey E."/>
            <person name="Roest Crollius H."/>
            <person name="Montfort J."/>
            <person name="Robinson-Rechavi M."/>
            <person name="Bouchez O."/>
            <person name="Lampietro C."/>
            <person name="Lopez Roques C."/>
            <person name="Donnadieu C."/>
            <person name="Postlethwait J."/>
            <person name="Bobe J."/>
            <person name="Verreycken H."/>
            <person name="Guiguen Y."/>
        </authorList>
    </citation>
    <scope>NUCLEOTIDE SEQUENCE [LARGE SCALE GENOMIC DNA]</scope>
    <source>
        <strain evidence="11">Up_M1</strain>
        <tissue evidence="11">Testis</tissue>
    </source>
</reference>
<evidence type="ECO:0000256" key="2">
    <source>
        <dbReference type="ARBA" id="ARBA00022525"/>
    </source>
</evidence>
<feature type="domain" description="NTR" evidence="9">
    <location>
        <begin position="464"/>
        <end position="582"/>
    </location>
</feature>
<dbReference type="SUPFAM" id="SSF57196">
    <property type="entry name" value="EGF/Laminin"/>
    <property type="match status" value="3"/>
</dbReference>
<accession>A0ABD0XE96</accession>
<name>A0ABD0XE96_UMBPY</name>
<comment type="subcellular location">
    <subcellularLocation>
        <location evidence="1">Secreted</location>
    </subcellularLocation>
</comment>
<dbReference type="Pfam" id="PF01759">
    <property type="entry name" value="NTR"/>
    <property type="match status" value="1"/>
</dbReference>
<sequence>MSSFASRCVDHACSPPIGNLASAATLTTTLSGCCGNGSHTLCPTPLQPCAADLHPPAHMVDDSFLHPDTWPAAMALERSQDFGQTWETLKLFSTNCSLAFGLPDDISLPGSPCTSRYSSAHPCSRGEVVFRMLDPGGSVDPYSPEGHAKLTLTNLRLKLLKAQSCPLSKGPSSSSSMGLSNPFVDLNIPPLSLTSSKPSSEELGPAPFAIYTLMAAGTCVCHGHAEHCLAHRHGPDPGKDIVAGRCVCSHHTEGVHCERCAGLYNDRPWRPANGSSGEPHRCQKCECHGHAESCHFSQKAWLSSKTTSGGVCDNCQHNTAGRRCHRCRHGYHRHPAMPLSSPHVCTRCWCNPVGSLTSREGEDVPWCHPRSGQCQCRPGVGGRGCSHCLPGYWGFGEEGCQACACAQNCNAYTGLCLDSWTYNQVFNVPIGGKIPDLDRALTNEGEAVWSKKLAVSTLHYTGKCSCKERKLRRVWDLCKTKHAYVIIASVLAAYDKGSHAEVQVNVRKVLRSGQVPLFPGIHSLYPKSWTSRGCTCPILNPGVEYLLAGPEEAGTGRLLVTIQSVVFPWTPQIGAHISKGCP</sequence>
<dbReference type="Gene3D" id="2.40.50.120">
    <property type="match status" value="1"/>
</dbReference>
<organism evidence="11 12">
    <name type="scientific">Umbra pygmaea</name>
    <name type="common">Eastern mudminnow</name>
    <dbReference type="NCBI Taxonomy" id="75934"/>
    <lineage>
        <taxon>Eukaryota</taxon>
        <taxon>Metazoa</taxon>
        <taxon>Chordata</taxon>
        <taxon>Craniata</taxon>
        <taxon>Vertebrata</taxon>
        <taxon>Euteleostomi</taxon>
        <taxon>Actinopterygii</taxon>
        <taxon>Neopterygii</taxon>
        <taxon>Teleostei</taxon>
        <taxon>Protacanthopterygii</taxon>
        <taxon>Esociformes</taxon>
        <taxon>Umbridae</taxon>
        <taxon>Umbra</taxon>
    </lineage>
</organism>
<evidence type="ECO:0000259" key="10">
    <source>
        <dbReference type="PROSITE" id="PS51117"/>
    </source>
</evidence>
<evidence type="ECO:0000256" key="5">
    <source>
        <dbReference type="ARBA" id="ARBA00023180"/>
    </source>
</evidence>
<dbReference type="InterPro" id="IPR001134">
    <property type="entry name" value="Netrin_domain"/>
</dbReference>
<dbReference type="SMART" id="SM00180">
    <property type="entry name" value="EGF_Lam"/>
    <property type="match status" value="3"/>
</dbReference>
<dbReference type="PROSITE" id="PS01248">
    <property type="entry name" value="EGF_LAM_1"/>
    <property type="match status" value="1"/>
</dbReference>
<evidence type="ECO:0000313" key="12">
    <source>
        <dbReference type="Proteomes" id="UP001557470"/>
    </source>
</evidence>
<dbReference type="PROSITE" id="PS50027">
    <property type="entry name" value="EGF_LAM_2"/>
    <property type="match status" value="2"/>
</dbReference>
<dbReference type="PROSITE" id="PS51257">
    <property type="entry name" value="PROKAR_LIPOPROTEIN"/>
    <property type="match status" value="1"/>
</dbReference>
<comment type="caution">
    <text evidence="7">Lacks conserved residue(s) required for the propagation of feature annotation.</text>
</comment>
<dbReference type="FunFam" id="2.10.25.10:FF:000333">
    <property type="entry name" value="netrin-4 isoform X2"/>
    <property type="match status" value="1"/>
</dbReference>
<evidence type="ECO:0000256" key="1">
    <source>
        <dbReference type="ARBA" id="ARBA00004613"/>
    </source>
</evidence>
<feature type="domain" description="Laminin EGF-like" evidence="8">
    <location>
        <begin position="348"/>
        <end position="402"/>
    </location>
</feature>
<evidence type="ECO:0008006" key="13">
    <source>
        <dbReference type="Google" id="ProtNLM"/>
    </source>
</evidence>
<evidence type="ECO:0000259" key="8">
    <source>
        <dbReference type="PROSITE" id="PS50027"/>
    </source>
</evidence>
<evidence type="ECO:0000256" key="4">
    <source>
        <dbReference type="ARBA" id="ARBA00023157"/>
    </source>
</evidence>
<dbReference type="PRINTS" id="PR00011">
    <property type="entry name" value="EGFLAMININ"/>
</dbReference>
<dbReference type="Pfam" id="PF00055">
    <property type="entry name" value="Laminin_N"/>
    <property type="match status" value="1"/>
</dbReference>
<dbReference type="GO" id="GO:0005576">
    <property type="term" value="C:extracellular region"/>
    <property type="evidence" value="ECO:0007669"/>
    <property type="project" value="UniProtKB-SubCell"/>
</dbReference>
<dbReference type="SMART" id="SM00643">
    <property type="entry name" value="C345C"/>
    <property type="match status" value="1"/>
</dbReference>
<dbReference type="PROSITE" id="PS50189">
    <property type="entry name" value="NTR"/>
    <property type="match status" value="1"/>
</dbReference>
<dbReference type="Pfam" id="PF00053">
    <property type="entry name" value="EGF_laminin"/>
    <property type="match status" value="3"/>
</dbReference>
<feature type="domain" description="Laminin EGF-like" evidence="8">
    <location>
        <begin position="285"/>
        <end position="347"/>
    </location>
</feature>
<dbReference type="InterPro" id="IPR050440">
    <property type="entry name" value="Laminin/Netrin_ECM"/>
</dbReference>
<dbReference type="SMART" id="SM00136">
    <property type="entry name" value="LamNT"/>
    <property type="match status" value="1"/>
</dbReference>
<feature type="disulfide bond" evidence="7">
    <location>
        <begin position="315"/>
        <end position="324"/>
    </location>
</feature>
<keyword evidence="12" id="KW-1185">Reference proteome</keyword>
<dbReference type="InterPro" id="IPR018933">
    <property type="entry name" value="Netrin_module_non-TIMP"/>
</dbReference>
<gene>
    <name evidence="11" type="ORF">UPYG_G00172410</name>
</gene>
<evidence type="ECO:0000256" key="7">
    <source>
        <dbReference type="PROSITE-ProRule" id="PRU00460"/>
    </source>
</evidence>
<dbReference type="PANTHER" id="PTHR10574:SF419">
    <property type="entry name" value="LAMININ SUBUNIT ALPHA-3-RELATED"/>
    <property type="match status" value="1"/>
</dbReference>
<feature type="disulfide bond" evidence="7">
    <location>
        <begin position="376"/>
        <end position="385"/>
    </location>
</feature>
<keyword evidence="5" id="KW-0325">Glycoprotein</keyword>
<dbReference type="InterPro" id="IPR008211">
    <property type="entry name" value="Laminin_N"/>
</dbReference>